<feature type="domain" description="Myb/SANT-like DNA-binding" evidence="2">
    <location>
        <begin position="16"/>
        <end position="104"/>
    </location>
</feature>
<gene>
    <name evidence="3" type="ORF">XNOV1_A042810</name>
</gene>
<evidence type="ECO:0000259" key="2">
    <source>
        <dbReference type="Pfam" id="PF13837"/>
    </source>
</evidence>
<feature type="region of interest" description="Disordered" evidence="1">
    <location>
        <begin position="115"/>
        <end position="203"/>
    </location>
</feature>
<sequence length="221" mass="24687">MTELMATKLKKKQFIWTEAQTVRFIELRKTHDHLFTGDRGSAAEGFDLILKEMGLVGEVTTAQASKKWENLKKKYRDLILPRTGSGTEAGETTPGTWPYFQLMHTALGDKDSVKPLNLISTAGNPEQQPDEETPHTSSGCCSGFPATSDSSPATAPGTSGTPTPGSSKRKNEVLEYIRDYTERQDKRQRELDQKEEEREDRKEKQLDKLIGILAKLADNSK</sequence>
<dbReference type="EMBL" id="OY660881">
    <property type="protein sequence ID" value="CAJ1078652.1"/>
    <property type="molecule type" value="Genomic_DNA"/>
</dbReference>
<accession>A0AAV1GXX3</accession>
<dbReference type="Gene3D" id="1.10.10.60">
    <property type="entry name" value="Homeodomain-like"/>
    <property type="match status" value="1"/>
</dbReference>
<proteinExistence type="predicted"/>
<evidence type="ECO:0000313" key="4">
    <source>
        <dbReference type="Proteomes" id="UP001178508"/>
    </source>
</evidence>
<protein>
    <submittedName>
        <fullName evidence="3">Trihelix transcription factor GT-3b-like</fullName>
    </submittedName>
</protein>
<dbReference type="Proteomes" id="UP001178508">
    <property type="component" value="Chromosome 18"/>
</dbReference>
<feature type="compositionally biased region" description="Low complexity" evidence="1">
    <location>
        <begin position="150"/>
        <end position="166"/>
    </location>
</feature>
<keyword evidence="4" id="KW-1185">Reference proteome</keyword>
<dbReference type="Pfam" id="PF13837">
    <property type="entry name" value="Myb_DNA-bind_4"/>
    <property type="match status" value="1"/>
</dbReference>
<feature type="compositionally biased region" description="Basic and acidic residues" evidence="1">
    <location>
        <begin position="169"/>
        <end position="203"/>
    </location>
</feature>
<evidence type="ECO:0000256" key="1">
    <source>
        <dbReference type="SAM" id="MobiDB-lite"/>
    </source>
</evidence>
<feature type="compositionally biased region" description="Polar residues" evidence="1">
    <location>
        <begin position="118"/>
        <end position="127"/>
    </location>
</feature>
<dbReference type="AlphaFoldDB" id="A0AAV1GXX3"/>
<evidence type="ECO:0000313" key="3">
    <source>
        <dbReference type="EMBL" id="CAJ1078652.1"/>
    </source>
</evidence>
<organism evidence="3 4">
    <name type="scientific">Xyrichtys novacula</name>
    <name type="common">Pearly razorfish</name>
    <name type="synonym">Hemipteronotus novacula</name>
    <dbReference type="NCBI Taxonomy" id="13765"/>
    <lineage>
        <taxon>Eukaryota</taxon>
        <taxon>Metazoa</taxon>
        <taxon>Chordata</taxon>
        <taxon>Craniata</taxon>
        <taxon>Vertebrata</taxon>
        <taxon>Euteleostomi</taxon>
        <taxon>Actinopterygii</taxon>
        <taxon>Neopterygii</taxon>
        <taxon>Teleostei</taxon>
        <taxon>Neoteleostei</taxon>
        <taxon>Acanthomorphata</taxon>
        <taxon>Eupercaria</taxon>
        <taxon>Labriformes</taxon>
        <taxon>Labridae</taxon>
        <taxon>Xyrichtys</taxon>
    </lineage>
</organism>
<dbReference type="InterPro" id="IPR044822">
    <property type="entry name" value="Myb_DNA-bind_4"/>
</dbReference>
<name>A0AAV1GXX3_XYRNO</name>
<feature type="compositionally biased region" description="Polar residues" evidence="1">
    <location>
        <begin position="135"/>
        <end position="149"/>
    </location>
</feature>
<reference evidence="3" key="1">
    <citation type="submission" date="2023-08" db="EMBL/GenBank/DDBJ databases">
        <authorList>
            <person name="Alioto T."/>
            <person name="Alioto T."/>
            <person name="Gomez Garrido J."/>
        </authorList>
    </citation>
    <scope>NUCLEOTIDE SEQUENCE</scope>
</reference>